<dbReference type="SUPFAM" id="SSF52540">
    <property type="entry name" value="P-loop containing nucleoside triphosphate hydrolases"/>
    <property type="match status" value="1"/>
</dbReference>
<keyword evidence="2" id="KW-0547">Nucleotide-binding</keyword>
<evidence type="ECO:0000256" key="5">
    <source>
        <dbReference type="ARBA" id="ARBA00022840"/>
    </source>
</evidence>
<feature type="domain" description="Helicase ATP-binding" evidence="11">
    <location>
        <begin position="12"/>
        <end position="300"/>
    </location>
</feature>
<name>D2QZI1_PIRSD</name>
<dbReference type="STRING" id="530564.Psta_0042"/>
<evidence type="ECO:0000256" key="9">
    <source>
        <dbReference type="ARBA" id="ARBA00023235"/>
    </source>
</evidence>
<proteinExistence type="inferred from homology"/>
<dbReference type="GO" id="GO:0006139">
    <property type="term" value="P:nucleobase-containing compound metabolic process"/>
    <property type="evidence" value="ECO:0007669"/>
    <property type="project" value="InterPro"/>
</dbReference>
<dbReference type="GO" id="GO:0046872">
    <property type="term" value="F:metal ion binding"/>
    <property type="evidence" value="ECO:0007669"/>
    <property type="project" value="UniProtKB-KW"/>
</dbReference>
<evidence type="ECO:0000256" key="10">
    <source>
        <dbReference type="ARBA" id="ARBA00038058"/>
    </source>
</evidence>
<evidence type="ECO:0000256" key="3">
    <source>
        <dbReference type="ARBA" id="ARBA00022801"/>
    </source>
</evidence>
<evidence type="ECO:0000313" key="12">
    <source>
        <dbReference type="EMBL" id="ADB14739.1"/>
    </source>
</evidence>
<comment type="similarity">
    <text evidence="10">Belongs to the helicase family. DinG subfamily.</text>
</comment>
<dbReference type="InterPro" id="IPR006555">
    <property type="entry name" value="ATP-dep_Helicase_C"/>
</dbReference>
<gene>
    <name evidence="12" type="ordered locus">Psta_0042</name>
</gene>
<sequence>MLPEEILGPAGRIAARLPGYEHRPQQLDLSGGIAKALAAGRHLVAEAGTGVGKSFAYLVPAILHATSDQAENAQASEGDEEGPRKRIVISTHTISLQEQLLAKDLPLLRSVIPREFTAVLVKGRGNYVSLRRLQYAAERARTLFSTEEEFEQVRDLVAWSKETGGGSLSDMTIKPKSTVWDEVASDSGNCLGRNCPTYSECFYYRARRRVHHAQILVVNHALFFSDLALRRVGASILPDYDAAILDEAHTIEQVAGDHLGLSITSGQIQYLLSRLYNDRTNKGLLVSRKLTTAQQLVMQCYLRADDFFHDCATLAQQRDHKNGRIREPDQVDNLLSPSLLKLSREVRRCGEQIDDESERQNFLSAADRLQLISGEISHWISQDTAGSVYWISQQASRAGKPRVELSAAPIDVGPALREHLFEKTRSVILTSATLATGKGSFDYYKSRIGLTQSDAIRVGSPFNYREQAQLILVSGLPDPGSEKDKFEVAAAEQMKRYIERTDGHAFVLFTSYAHLERTASLLTRFLAENNLALYSQAGHEPRTQMLARFKENPRGVLLGTDSFWQGVDVPGDALQNVIIPKLPFSVPDQPLLEARLEAIRESGGNPFRDYQLPEAVIKLRQGFGRLIRSSRDSGMVVILDPRMQTKAYGRTFLESLPECELIHERA</sequence>
<evidence type="ECO:0000256" key="6">
    <source>
        <dbReference type="ARBA" id="ARBA00023004"/>
    </source>
</evidence>
<dbReference type="InterPro" id="IPR014013">
    <property type="entry name" value="Helic_SF1/SF2_ATP-bd_DinG/Rad3"/>
</dbReference>
<dbReference type="PANTHER" id="PTHR11472">
    <property type="entry name" value="DNA REPAIR DEAD HELICASE RAD3/XP-D SUBFAMILY MEMBER"/>
    <property type="match status" value="1"/>
</dbReference>
<dbReference type="InterPro" id="IPR027417">
    <property type="entry name" value="P-loop_NTPase"/>
</dbReference>
<dbReference type="GO" id="GO:0051536">
    <property type="term" value="F:iron-sulfur cluster binding"/>
    <property type="evidence" value="ECO:0007669"/>
    <property type="project" value="UniProtKB-KW"/>
</dbReference>
<dbReference type="PANTHER" id="PTHR11472:SF34">
    <property type="entry name" value="REGULATOR OF TELOMERE ELONGATION HELICASE 1"/>
    <property type="match status" value="1"/>
</dbReference>
<dbReference type="SMART" id="SM00487">
    <property type="entry name" value="DEXDc"/>
    <property type="match status" value="1"/>
</dbReference>
<evidence type="ECO:0000256" key="1">
    <source>
        <dbReference type="ARBA" id="ARBA00022723"/>
    </source>
</evidence>
<dbReference type="EMBL" id="CP001848">
    <property type="protein sequence ID" value="ADB14739.1"/>
    <property type="molecule type" value="Genomic_DNA"/>
</dbReference>
<dbReference type="HOGENOM" id="CLU_012117_2_0_0"/>
<accession>D2QZI1</accession>
<dbReference type="Gene3D" id="3.40.50.300">
    <property type="entry name" value="P-loop containing nucleotide triphosphate hydrolases"/>
    <property type="match status" value="2"/>
</dbReference>
<dbReference type="GO" id="GO:0003678">
    <property type="term" value="F:DNA helicase activity"/>
    <property type="evidence" value="ECO:0007669"/>
    <property type="project" value="InterPro"/>
</dbReference>
<organism evidence="12 13">
    <name type="scientific">Pirellula staleyi (strain ATCC 27377 / DSM 6068 / ICPB 4128)</name>
    <name type="common">Pirella staleyi</name>
    <dbReference type="NCBI Taxonomy" id="530564"/>
    <lineage>
        <taxon>Bacteria</taxon>
        <taxon>Pseudomonadati</taxon>
        <taxon>Planctomycetota</taxon>
        <taxon>Planctomycetia</taxon>
        <taxon>Pirellulales</taxon>
        <taxon>Pirellulaceae</taxon>
        <taxon>Pirellula</taxon>
    </lineage>
</organism>
<keyword evidence="7" id="KW-0411">Iron-sulfur</keyword>
<reference evidence="12 13" key="1">
    <citation type="journal article" date="2009" name="Stand. Genomic Sci.">
        <title>Complete genome sequence of Pirellula staleyi type strain (ATCC 27377).</title>
        <authorList>
            <person name="Clum A."/>
            <person name="Tindall B.J."/>
            <person name="Sikorski J."/>
            <person name="Ivanova N."/>
            <person name="Mavrommatis K."/>
            <person name="Lucas S."/>
            <person name="Glavina del Rio T."/>
            <person name="Nolan M."/>
            <person name="Chen F."/>
            <person name="Tice H."/>
            <person name="Pitluck S."/>
            <person name="Cheng J.F."/>
            <person name="Chertkov O."/>
            <person name="Brettin T."/>
            <person name="Han C."/>
            <person name="Detter J.C."/>
            <person name="Kuske C."/>
            <person name="Bruce D."/>
            <person name="Goodwin L."/>
            <person name="Ovchinikova G."/>
            <person name="Pati A."/>
            <person name="Mikhailova N."/>
            <person name="Chen A."/>
            <person name="Palaniappan K."/>
            <person name="Land M."/>
            <person name="Hauser L."/>
            <person name="Chang Y.J."/>
            <person name="Jeffries C.D."/>
            <person name="Chain P."/>
            <person name="Rohde M."/>
            <person name="Goker M."/>
            <person name="Bristow J."/>
            <person name="Eisen J.A."/>
            <person name="Markowitz V."/>
            <person name="Hugenholtz P."/>
            <person name="Kyrpides N.C."/>
            <person name="Klenk H.P."/>
            <person name="Lapidus A."/>
        </authorList>
    </citation>
    <scope>NUCLEOTIDE SEQUENCE [LARGE SCALE GENOMIC DNA]</scope>
    <source>
        <strain evidence="13">ATCC 27377 / DSM 6068 / ICPB 4128</strain>
    </source>
</reference>
<dbReference type="InterPro" id="IPR045028">
    <property type="entry name" value="DinG/Rad3-like"/>
</dbReference>
<dbReference type="KEGG" id="psl:Psta_0042"/>
<keyword evidence="9" id="KW-0413">Isomerase</keyword>
<dbReference type="GO" id="GO:0016818">
    <property type="term" value="F:hydrolase activity, acting on acid anhydrides, in phosphorus-containing anhydrides"/>
    <property type="evidence" value="ECO:0007669"/>
    <property type="project" value="InterPro"/>
</dbReference>
<evidence type="ECO:0000256" key="8">
    <source>
        <dbReference type="ARBA" id="ARBA00023125"/>
    </source>
</evidence>
<dbReference type="AlphaFoldDB" id="D2QZI1"/>
<keyword evidence="3" id="KW-0378">Hydrolase</keyword>
<dbReference type="OrthoDB" id="9803913at2"/>
<protein>
    <submittedName>
        <fullName evidence="12">Helicase c2</fullName>
    </submittedName>
</protein>
<dbReference type="Pfam" id="PF06733">
    <property type="entry name" value="DEAD_2"/>
    <property type="match status" value="1"/>
</dbReference>
<evidence type="ECO:0000256" key="4">
    <source>
        <dbReference type="ARBA" id="ARBA00022806"/>
    </source>
</evidence>
<dbReference type="InterPro" id="IPR010614">
    <property type="entry name" value="RAD3-like_helicase_DEAD"/>
</dbReference>
<dbReference type="GO" id="GO:0005524">
    <property type="term" value="F:ATP binding"/>
    <property type="evidence" value="ECO:0007669"/>
    <property type="project" value="UniProtKB-KW"/>
</dbReference>
<dbReference type="Proteomes" id="UP000001887">
    <property type="component" value="Chromosome"/>
</dbReference>
<keyword evidence="13" id="KW-1185">Reference proteome</keyword>
<keyword evidence="8" id="KW-0238">DNA-binding</keyword>
<dbReference type="Pfam" id="PF13307">
    <property type="entry name" value="Helicase_C_2"/>
    <property type="match status" value="1"/>
</dbReference>
<dbReference type="eggNOG" id="COG1199">
    <property type="taxonomic scope" value="Bacteria"/>
</dbReference>
<dbReference type="PROSITE" id="PS51193">
    <property type="entry name" value="HELICASE_ATP_BIND_2"/>
    <property type="match status" value="1"/>
</dbReference>
<dbReference type="SMART" id="SM00491">
    <property type="entry name" value="HELICc2"/>
    <property type="match status" value="1"/>
</dbReference>
<dbReference type="InterPro" id="IPR014001">
    <property type="entry name" value="Helicase_ATP-bd"/>
</dbReference>
<evidence type="ECO:0000259" key="11">
    <source>
        <dbReference type="PROSITE" id="PS51193"/>
    </source>
</evidence>
<evidence type="ECO:0000313" key="13">
    <source>
        <dbReference type="Proteomes" id="UP000001887"/>
    </source>
</evidence>
<keyword evidence="6" id="KW-0408">Iron</keyword>
<dbReference type="GO" id="GO:0003677">
    <property type="term" value="F:DNA binding"/>
    <property type="evidence" value="ECO:0007669"/>
    <property type="project" value="UniProtKB-KW"/>
</dbReference>
<keyword evidence="1" id="KW-0479">Metal-binding</keyword>
<keyword evidence="5" id="KW-0067">ATP-binding</keyword>
<evidence type="ECO:0000256" key="2">
    <source>
        <dbReference type="ARBA" id="ARBA00022741"/>
    </source>
</evidence>
<evidence type="ECO:0000256" key="7">
    <source>
        <dbReference type="ARBA" id="ARBA00023014"/>
    </source>
</evidence>
<keyword evidence="4 12" id="KW-0347">Helicase</keyword>